<dbReference type="GO" id="GO:0008009">
    <property type="term" value="F:chemokine activity"/>
    <property type="evidence" value="ECO:0007669"/>
    <property type="project" value="InterPro"/>
</dbReference>
<keyword evidence="2" id="KW-0732">Signal</keyword>
<proteinExistence type="predicted"/>
<dbReference type="InterPro" id="IPR036048">
    <property type="entry name" value="Interleukin_8-like_sf"/>
</dbReference>
<keyword evidence="1" id="KW-0202">Cytokine</keyword>
<evidence type="ECO:0000313" key="5">
    <source>
        <dbReference type="Proteomes" id="UP000694546"/>
    </source>
</evidence>
<reference evidence="4" key="1">
    <citation type="submission" date="2025-08" db="UniProtKB">
        <authorList>
            <consortium name="Ensembl"/>
        </authorList>
    </citation>
    <scope>IDENTIFICATION</scope>
</reference>
<sequence>MHPIVFRLACLALLAGVLALMVQESEAVGDKVSNCCHKASIQKINITISGFRLQRKDLPCVKAVIFKTTEGEQCVYWRLSWVTDKVKELRAANKNSTNASQTTL</sequence>
<gene>
    <name evidence="4" type="primary">LOC115548874</name>
</gene>
<keyword evidence="5" id="KW-1185">Reference proteome</keyword>
<dbReference type="GeneTree" id="ENSGT00940000173713"/>
<evidence type="ECO:0000259" key="3">
    <source>
        <dbReference type="Pfam" id="PF00048"/>
    </source>
</evidence>
<dbReference type="AlphaFoldDB" id="A0A8C5BH15"/>
<feature type="signal peptide" evidence="2">
    <location>
        <begin position="1"/>
        <end position="19"/>
    </location>
</feature>
<organism evidence="4 5">
    <name type="scientific">Gadus morhua</name>
    <name type="common">Atlantic cod</name>
    <dbReference type="NCBI Taxonomy" id="8049"/>
    <lineage>
        <taxon>Eukaryota</taxon>
        <taxon>Metazoa</taxon>
        <taxon>Chordata</taxon>
        <taxon>Craniata</taxon>
        <taxon>Vertebrata</taxon>
        <taxon>Euteleostomi</taxon>
        <taxon>Actinopterygii</taxon>
        <taxon>Neopterygii</taxon>
        <taxon>Teleostei</taxon>
        <taxon>Neoteleostei</taxon>
        <taxon>Acanthomorphata</taxon>
        <taxon>Zeiogadaria</taxon>
        <taxon>Gadariae</taxon>
        <taxon>Gadiformes</taxon>
        <taxon>Gadoidei</taxon>
        <taxon>Gadidae</taxon>
        <taxon>Gadus</taxon>
    </lineage>
</organism>
<dbReference type="Ensembl" id="ENSGMOT00000049079.1">
    <property type="protein sequence ID" value="ENSGMOP00000047399.1"/>
    <property type="gene ID" value="ENSGMOG00000034011.1"/>
</dbReference>
<dbReference type="Gene3D" id="2.40.50.40">
    <property type="match status" value="1"/>
</dbReference>
<accession>A0A8C5BH15</accession>
<dbReference type="GO" id="GO:0005615">
    <property type="term" value="C:extracellular space"/>
    <property type="evidence" value="ECO:0007669"/>
    <property type="project" value="UniProtKB-KW"/>
</dbReference>
<dbReference type="InterPro" id="IPR001811">
    <property type="entry name" value="Chemokine_IL8-like_dom"/>
</dbReference>
<name>A0A8C5BH15_GADMO</name>
<evidence type="ECO:0000256" key="2">
    <source>
        <dbReference type="SAM" id="SignalP"/>
    </source>
</evidence>
<dbReference type="Pfam" id="PF00048">
    <property type="entry name" value="IL8"/>
    <property type="match status" value="1"/>
</dbReference>
<evidence type="ECO:0000256" key="1">
    <source>
        <dbReference type="ARBA" id="ARBA00022514"/>
    </source>
</evidence>
<protein>
    <submittedName>
        <fullName evidence="4">Uncharacterized LOC115548874</fullName>
    </submittedName>
</protein>
<dbReference type="GO" id="GO:0006955">
    <property type="term" value="P:immune response"/>
    <property type="evidence" value="ECO:0007669"/>
    <property type="project" value="InterPro"/>
</dbReference>
<evidence type="ECO:0000313" key="4">
    <source>
        <dbReference type="Ensembl" id="ENSGMOP00000047399.1"/>
    </source>
</evidence>
<reference evidence="4" key="2">
    <citation type="submission" date="2025-09" db="UniProtKB">
        <authorList>
            <consortium name="Ensembl"/>
        </authorList>
    </citation>
    <scope>IDENTIFICATION</scope>
</reference>
<feature type="chain" id="PRO_5034961911" evidence="2">
    <location>
        <begin position="20"/>
        <end position="104"/>
    </location>
</feature>
<dbReference type="Proteomes" id="UP000694546">
    <property type="component" value="Chromosome 8"/>
</dbReference>
<dbReference type="SUPFAM" id="SSF54117">
    <property type="entry name" value="Interleukin 8-like chemokines"/>
    <property type="match status" value="1"/>
</dbReference>
<feature type="domain" description="Chemokine interleukin-8-like" evidence="3">
    <location>
        <begin position="33"/>
        <end position="89"/>
    </location>
</feature>